<dbReference type="PANTHER" id="PTHR30367">
    <property type="entry name" value="P-HYDROXYBENZOIC ACID EFFLUX PUMP SUBUNIT AAEA-RELATED"/>
    <property type="match status" value="1"/>
</dbReference>
<feature type="coiled-coil region" evidence="1">
    <location>
        <begin position="104"/>
        <end position="183"/>
    </location>
</feature>
<dbReference type="OrthoDB" id="7929252at2"/>
<dbReference type="Gene3D" id="2.40.50.100">
    <property type="match status" value="1"/>
</dbReference>
<evidence type="ECO:0000313" key="5">
    <source>
        <dbReference type="Proteomes" id="UP000005954"/>
    </source>
</evidence>
<dbReference type="PANTHER" id="PTHR30367:SF12">
    <property type="entry name" value="P-HYDROXYBENZOIC ACID EFFLUX PUMP SUBUNIT AAEA"/>
    <property type="match status" value="1"/>
</dbReference>
<protein>
    <submittedName>
        <fullName evidence="4">Putative Membrane Fusion Protein Family member</fullName>
    </submittedName>
</protein>
<dbReference type="InterPro" id="IPR050393">
    <property type="entry name" value="MFP_Efflux_Pump"/>
</dbReference>
<dbReference type="Pfam" id="PF25917">
    <property type="entry name" value="BSH_RND"/>
    <property type="match status" value="1"/>
</dbReference>
<proteinExistence type="predicted"/>
<keyword evidence="2" id="KW-0472">Membrane</keyword>
<comment type="caution">
    <text evidence="4">The sequence shown here is derived from an EMBL/GenBank/DDBJ whole genome shotgun (WGS) entry which is preliminary data.</text>
</comment>
<evidence type="ECO:0000256" key="2">
    <source>
        <dbReference type="SAM" id="Phobius"/>
    </source>
</evidence>
<keyword evidence="1" id="KW-0175">Coiled coil</keyword>
<feature type="transmembrane region" description="Helical" evidence="2">
    <location>
        <begin position="34"/>
        <end position="52"/>
    </location>
</feature>
<dbReference type="HOGENOM" id="CLU_055595_0_0_5"/>
<dbReference type="EMBL" id="AALY01000004">
    <property type="protein sequence ID" value="EAP75224.1"/>
    <property type="molecule type" value="Genomic_DNA"/>
</dbReference>
<dbReference type="InterPro" id="IPR058625">
    <property type="entry name" value="MdtA-like_BSH"/>
</dbReference>
<gene>
    <name evidence="4" type="ORF">ISM_11570</name>
</gene>
<dbReference type="SUPFAM" id="SSF111369">
    <property type="entry name" value="HlyD-like secretion proteins"/>
    <property type="match status" value="1"/>
</dbReference>
<keyword evidence="2" id="KW-1133">Transmembrane helix</keyword>
<organism evidence="4 5">
    <name type="scientific">Roseovarius nubinhibens (strain ATCC BAA-591 / DSM 15170 / ISM)</name>
    <dbReference type="NCBI Taxonomy" id="89187"/>
    <lineage>
        <taxon>Bacteria</taxon>
        <taxon>Pseudomonadati</taxon>
        <taxon>Pseudomonadota</taxon>
        <taxon>Alphaproteobacteria</taxon>
        <taxon>Rhodobacterales</taxon>
        <taxon>Roseobacteraceae</taxon>
        <taxon>Roseovarius</taxon>
    </lineage>
</organism>
<name>A3SRK1_ROSNI</name>
<dbReference type="Gene3D" id="1.10.287.470">
    <property type="entry name" value="Helix hairpin bin"/>
    <property type="match status" value="1"/>
</dbReference>
<feature type="domain" description="Multidrug resistance protein MdtA-like barrel-sandwich hybrid" evidence="3">
    <location>
        <begin position="63"/>
        <end position="235"/>
    </location>
</feature>
<sequence>MIELLLTSFPVLIRYIQLRLRGEAMTIWNMKTALYAWACLAFALFVTIFYFHPKSYTGLVPFRTISVVAQANGPVTEVAVENGQAVKAGDLLFRIENSSQTAALTQAKAELAQLDAAEAKAKDALTLAKASVTSANASLAKLQQDLDQAQTLLDRNVGTQDKVRELEAAVISAEATREAAKAQTDVAETDLSQSIPAQRAVAEAAVQRAQVELDHTEVRAYADGTVTQMAMSVGSPASQLVLRPGMVIIPERGEDAHLRVIAGFPQVARATLYEGMPAEIACESNLNLSNRDAVLPAHIVAIQPAIASGQVTPGGDLLEPSARATRGSILVYFELLHPEHEAIMLDGSGCIIQTYTNRLPGVFGHVISATGVVKAAGLRLKVWGALIAGVGLGGGGH</sequence>
<evidence type="ECO:0000256" key="1">
    <source>
        <dbReference type="SAM" id="Coils"/>
    </source>
</evidence>
<keyword evidence="2" id="KW-0812">Transmembrane</keyword>
<dbReference type="AlphaFoldDB" id="A3SRK1"/>
<dbReference type="STRING" id="89187.ISM_11570"/>
<dbReference type="Proteomes" id="UP000005954">
    <property type="component" value="Unassembled WGS sequence"/>
</dbReference>
<accession>A3SRK1</accession>
<dbReference type="eggNOG" id="COG1566">
    <property type="taxonomic scope" value="Bacteria"/>
</dbReference>
<keyword evidence="5" id="KW-1185">Reference proteome</keyword>
<evidence type="ECO:0000259" key="3">
    <source>
        <dbReference type="Pfam" id="PF25917"/>
    </source>
</evidence>
<evidence type="ECO:0000313" key="4">
    <source>
        <dbReference type="EMBL" id="EAP75224.1"/>
    </source>
</evidence>
<dbReference type="RefSeq" id="WP_009814323.1">
    <property type="nucleotide sequence ID" value="NZ_CH724156.1"/>
</dbReference>
<reference evidence="4 5" key="1">
    <citation type="submission" date="2005-12" db="EMBL/GenBank/DDBJ databases">
        <authorList>
            <person name="Moran M.A."/>
            <person name="Ferriera S."/>
            <person name="Johnson J."/>
            <person name="Kravitz S."/>
            <person name="Halpern A."/>
            <person name="Remington K."/>
            <person name="Beeson K."/>
            <person name="Tran B."/>
            <person name="Rogers Y.-H."/>
            <person name="Friedman R."/>
            <person name="Venter J.C."/>
        </authorList>
    </citation>
    <scope>NUCLEOTIDE SEQUENCE [LARGE SCALE GENOMIC DNA]</scope>
    <source>
        <strain evidence="5">ATCC BAA-591 / DSM 15170 / ISM</strain>
    </source>
</reference>